<dbReference type="Gramene" id="PGSC0003DMT400091409">
    <property type="protein sequence ID" value="PGSC0003DMT400091409"/>
    <property type="gene ID" value="PGSC0003DMG400040980"/>
</dbReference>
<accession>M1DMI9</accession>
<reference evidence="2" key="2">
    <citation type="submission" date="2015-06" db="UniProtKB">
        <authorList>
            <consortium name="EnsemblPlants"/>
        </authorList>
    </citation>
    <scope>IDENTIFICATION</scope>
    <source>
        <strain evidence="2">DM1-3 516 R44</strain>
    </source>
</reference>
<name>M1DMI9_SOLTU</name>
<evidence type="ECO:0000313" key="3">
    <source>
        <dbReference type="Proteomes" id="UP000011115"/>
    </source>
</evidence>
<protein>
    <submittedName>
        <fullName evidence="2">Integrase core domain containing protein</fullName>
    </submittedName>
</protein>
<keyword evidence="3" id="KW-1185">Reference proteome</keyword>
<feature type="region of interest" description="Disordered" evidence="1">
    <location>
        <begin position="120"/>
        <end position="139"/>
    </location>
</feature>
<evidence type="ECO:0000313" key="2">
    <source>
        <dbReference type="EnsemblPlants" id="PGSC0003DMT400091409"/>
    </source>
</evidence>
<reference evidence="3" key="1">
    <citation type="journal article" date="2011" name="Nature">
        <title>Genome sequence and analysis of the tuber crop potato.</title>
        <authorList>
            <consortium name="The Potato Genome Sequencing Consortium"/>
        </authorList>
    </citation>
    <scope>NUCLEOTIDE SEQUENCE [LARGE SCALE GENOMIC DNA]</scope>
    <source>
        <strain evidence="3">cv. DM1-3 516 R44</strain>
    </source>
</reference>
<dbReference type="HOGENOM" id="CLU_1392327_0_0_1"/>
<dbReference type="EnsemblPlants" id="PGSC0003DMT400091409">
    <property type="protein sequence ID" value="PGSC0003DMT400091409"/>
    <property type="gene ID" value="PGSC0003DMG400040980"/>
</dbReference>
<proteinExistence type="predicted"/>
<organism evidence="2 3">
    <name type="scientific">Solanum tuberosum</name>
    <name type="common">Potato</name>
    <dbReference type="NCBI Taxonomy" id="4113"/>
    <lineage>
        <taxon>Eukaryota</taxon>
        <taxon>Viridiplantae</taxon>
        <taxon>Streptophyta</taxon>
        <taxon>Embryophyta</taxon>
        <taxon>Tracheophyta</taxon>
        <taxon>Spermatophyta</taxon>
        <taxon>Magnoliopsida</taxon>
        <taxon>eudicotyledons</taxon>
        <taxon>Gunneridae</taxon>
        <taxon>Pentapetalae</taxon>
        <taxon>asterids</taxon>
        <taxon>lamiids</taxon>
        <taxon>Solanales</taxon>
        <taxon>Solanaceae</taxon>
        <taxon>Solanoideae</taxon>
        <taxon>Solaneae</taxon>
        <taxon>Solanum</taxon>
    </lineage>
</organism>
<feature type="compositionally biased region" description="Basic and acidic residues" evidence="1">
    <location>
        <begin position="27"/>
        <end position="37"/>
    </location>
</feature>
<dbReference type="InParanoid" id="M1DMI9"/>
<dbReference type="Proteomes" id="UP000011115">
    <property type="component" value="Unassembled WGS sequence"/>
</dbReference>
<feature type="region of interest" description="Disordered" evidence="1">
    <location>
        <begin position="27"/>
        <end position="87"/>
    </location>
</feature>
<evidence type="ECO:0000256" key="1">
    <source>
        <dbReference type="SAM" id="MobiDB-lite"/>
    </source>
</evidence>
<sequence>MMNFGSDGIEEYDELVATLDKCEYRSKPKKYELDMKNRTSHNKSAENGLVKRSTDPIDSPSIDPRTVNGIRRSQRVRERAAGASSSAPIAEVQPILRDLVSATDGAEWLIKSSNEGARISEVGTTEGAPTDVPAGSGKRTPLLIDDSPALCATDSGMYARSRLRLVDCVGSEYDKVTIDLMASLDLKLELGNLIIR</sequence>
<dbReference type="AlphaFoldDB" id="M1DMI9"/>
<dbReference type="PaxDb" id="4113-PGSC0003DMT400091409"/>